<protein>
    <submittedName>
        <fullName evidence="3">Uncharacterized protein</fullName>
    </submittedName>
</protein>
<dbReference type="Proteomes" id="UP000027195">
    <property type="component" value="Unassembled WGS sequence"/>
</dbReference>
<dbReference type="HOGENOM" id="CLU_1304676_0_0_1"/>
<name>A0A067M722_BOTB1</name>
<feature type="compositionally biased region" description="Low complexity" evidence="1">
    <location>
        <begin position="93"/>
        <end position="102"/>
    </location>
</feature>
<keyword evidence="4" id="KW-1185">Reference proteome</keyword>
<sequence length="211" mass="23006">MKALSLASTLLLSAHFALYSHAQDVSIIMKDLSTFANTTDGWKNLTATFSWPDNVAHVSRLPKGLSDIGKDLEERMPDLRKPHGTESPHPTKTSSHTRSFSDSDSFQLDHALSHYVTSNLKLMRTIAEKSDDIIRSGHGRETVDALQKLEPIAQNFAIATIGLMSDNASNSADTIPSQIYDNFLLAIDALNSTRQSEGTGDTPGEIIIILG</sequence>
<evidence type="ECO:0000256" key="2">
    <source>
        <dbReference type="SAM" id="SignalP"/>
    </source>
</evidence>
<evidence type="ECO:0000256" key="1">
    <source>
        <dbReference type="SAM" id="MobiDB-lite"/>
    </source>
</evidence>
<gene>
    <name evidence="3" type="ORF">BOTBODRAFT_36209</name>
</gene>
<feature type="compositionally biased region" description="Basic and acidic residues" evidence="1">
    <location>
        <begin position="77"/>
        <end position="86"/>
    </location>
</feature>
<reference evidence="4" key="1">
    <citation type="journal article" date="2014" name="Proc. Natl. Acad. Sci. U.S.A.">
        <title>Extensive sampling of basidiomycete genomes demonstrates inadequacy of the white-rot/brown-rot paradigm for wood decay fungi.</title>
        <authorList>
            <person name="Riley R."/>
            <person name="Salamov A.A."/>
            <person name="Brown D.W."/>
            <person name="Nagy L.G."/>
            <person name="Floudas D."/>
            <person name="Held B.W."/>
            <person name="Levasseur A."/>
            <person name="Lombard V."/>
            <person name="Morin E."/>
            <person name="Otillar R."/>
            <person name="Lindquist E.A."/>
            <person name="Sun H."/>
            <person name="LaButti K.M."/>
            <person name="Schmutz J."/>
            <person name="Jabbour D."/>
            <person name="Luo H."/>
            <person name="Baker S.E."/>
            <person name="Pisabarro A.G."/>
            <person name="Walton J.D."/>
            <person name="Blanchette R.A."/>
            <person name="Henrissat B."/>
            <person name="Martin F."/>
            <person name="Cullen D."/>
            <person name="Hibbett D.S."/>
            <person name="Grigoriev I.V."/>
        </authorList>
    </citation>
    <scope>NUCLEOTIDE SEQUENCE [LARGE SCALE GENOMIC DNA]</scope>
    <source>
        <strain evidence="4">FD-172 SS1</strain>
    </source>
</reference>
<evidence type="ECO:0000313" key="3">
    <source>
        <dbReference type="EMBL" id="KDQ10515.1"/>
    </source>
</evidence>
<keyword evidence="2" id="KW-0732">Signal</keyword>
<accession>A0A067M722</accession>
<dbReference type="AlphaFoldDB" id="A0A067M722"/>
<dbReference type="InParanoid" id="A0A067M722"/>
<proteinExistence type="predicted"/>
<feature type="signal peptide" evidence="2">
    <location>
        <begin position="1"/>
        <end position="22"/>
    </location>
</feature>
<evidence type="ECO:0000313" key="4">
    <source>
        <dbReference type="Proteomes" id="UP000027195"/>
    </source>
</evidence>
<organism evidence="3 4">
    <name type="scientific">Botryobasidium botryosum (strain FD-172 SS1)</name>
    <dbReference type="NCBI Taxonomy" id="930990"/>
    <lineage>
        <taxon>Eukaryota</taxon>
        <taxon>Fungi</taxon>
        <taxon>Dikarya</taxon>
        <taxon>Basidiomycota</taxon>
        <taxon>Agaricomycotina</taxon>
        <taxon>Agaricomycetes</taxon>
        <taxon>Cantharellales</taxon>
        <taxon>Botryobasidiaceae</taxon>
        <taxon>Botryobasidium</taxon>
    </lineage>
</organism>
<dbReference type="EMBL" id="KL198067">
    <property type="protein sequence ID" value="KDQ10515.1"/>
    <property type="molecule type" value="Genomic_DNA"/>
</dbReference>
<feature type="region of interest" description="Disordered" evidence="1">
    <location>
        <begin position="77"/>
        <end position="102"/>
    </location>
</feature>
<feature type="chain" id="PRO_5001641152" evidence="2">
    <location>
        <begin position="23"/>
        <end position="211"/>
    </location>
</feature>